<evidence type="ECO:0000313" key="1">
    <source>
        <dbReference type="EMBL" id="OGG35622.1"/>
    </source>
</evidence>
<reference evidence="1 2" key="1">
    <citation type="journal article" date="2016" name="Nat. Commun.">
        <title>Thousands of microbial genomes shed light on interconnected biogeochemical processes in an aquifer system.</title>
        <authorList>
            <person name="Anantharaman K."/>
            <person name="Brown C.T."/>
            <person name="Hug L.A."/>
            <person name="Sharon I."/>
            <person name="Castelle C.J."/>
            <person name="Probst A.J."/>
            <person name="Thomas B.C."/>
            <person name="Singh A."/>
            <person name="Wilkins M.J."/>
            <person name="Karaoz U."/>
            <person name="Brodie E.L."/>
            <person name="Williams K.H."/>
            <person name="Hubbard S.S."/>
            <person name="Banfield J.F."/>
        </authorList>
    </citation>
    <scope>NUCLEOTIDE SEQUENCE [LARGE SCALE GENOMIC DNA]</scope>
</reference>
<accession>A0A1F6BFS4</accession>
<comment type="caution">
    <text evidence="1">The sequence shown here is derived from an EMBL/GenBank/DDBJ whole genome shotgun (WGS) entry which is preliminary data.</text>
</comment>
<gene>
    <name evidence="1" type="ORF">A2363_05120</name>
</gene>
<dbReference type="Proteomes" id="UP000176186">
    <property type="component" value="Unassembled WGS sequence"/>
</dbReference>
<protein>
    <recommendedName>
        <fullName evidence="3">BrnT family toxin</fullName>
    </recommendedName>
</protein>
<name>A0A1F6BFS4_9BACT</name>
<evidence type="ECO:0008006" key="3">
    <source>
        <dbReference type="Google" id="ProtNLM"/>
    </source>
</evidence>
<sequence>MKTLPEPLAFVWDRGNSRKNEQKHKVSDHEAEEPFFDKKRKIFTDHLHSGKEERFRMVGKTKNHRLLFVAFTIRKGIVRIISARDINKKEVYLYEKTA</sequence>
<dbReference type="InterPro" id="IPR038573">
    <property type="entry name" value="BrnT_sf"/>
</dbReference>
<dbReference type="EMBL" id="MFKE01000011">
    <property type="protein sequence ID" value="OGG35622.1"/>
    <property type="molecule type" value="Genomic_DNA"/>
</dbReference>
<dbReference type="AlphaFoldDB" id="A0A1F6BFS4"/>
<dbReference type="STRING" id="1798401.A2363_05120"/>
<evidence type="ECO:0000313" key="2">
    <source>
        <dbReference type="Proteomes" id="UP000176186"/>
    </source>
</evidence>
<dbReference type="Pfam" id="PF04365">
    <property type="entry name" value="BrnT_toxin"/>
    <property type="match status" value="1"/>
</dbReference>
<dbReference type="InterPro" id="IPR007460">
    <property type="entry name" value="BrnT_toxin"/>
</dbReference>
<dbReference type="Gene3D" id="3.10.450.530">
    <property type="entry name" value="Ribonuclease toxin, BrnT, of type II toxin-antitoxin system"/>
    <property type="match status" value="1"/>
</dbReference>
<organism evidence="1 2">
    <name type="scientific">Candidatus Gottesmanbacteria bacterium RIFOXYB1_FULL_47_11</name>
    <dbReference type="NCBI Taxonomy" id="1798401"/>
    <lineage>
        <taxon>Bacteria</taxon>
        <taxon>Candidatus Gottesmaniibacteriota</taxon>
    </lineage>
</organism>
<proteinExistence type="predicted"/>